<protein>
    <submittedName>
        <fullName evidence="1">Uncharacterized protein</fullName>
    </submittedName>
</protein>
<reference evidence="1 2" key="1">
    <citation type="submission" date="2024-10" db="EMBL/GenBank/DDBJ databases">
        <title>The Natural Products Discovery Center: Release of the First 8490 Sequenced Strains for Exploring Actinobacteria Biosynthetic Diversity.</title>
        <authorList>
            <person name="Kalkreuter E."/>
            <person name="Kautsar S.A."/>
            <person name="Yang D."/>
            <person name="Bader C.D."/>
            <person name="Teijaro C.N."/>
            <person name="Fluegel L."/>
            <person name="Davis C.M."/>
            <person name="Simpson J.R."/>
            <person name="Lauterbach L."/>
            <person name="Steele A.D."/>
            <person name="Gui C."/>
            <person name="Meng S."/>
            <person name="Li G."/>
            <person name="Viehrig K."/>
            <person name="Ye F."/>
            <person name="Su P."/>
            <person name="Kiefer A.F."/>
            <person name="Nichols A."/>
            <person name="Cepeda A.J."/>
            <person name="Yan W."/>
            <person name="Fan B."/>
            <person name="Jiang Y."/>
            <person name="Adhikari A."/>
            <person name="Zheng C.-J."/>
            <person name="Schuster L."/>
            <person name="Cowan T.M."/>
            <person name="Smanski M.J."/>
            <person name="Chevrette M.G."/>
            <person name="De Carvalho L.P.S."/>
            <person name="Shen B."/>
        </authorList>
    </citation>
    <scope>NUCLEOTIDE SEQUENCE [LARGE SCALE GENOMIC DNA]</scope>
    <source>
        <strain evidence="1 2">NPDC048320</strain>
    </source>
</reference>
<dbReference type="RefSeq" id="WP_392816096.1">
    <property type="nucleotide sequence ID" value="NZ_JBICYV010000003.1"/>
</dbReference>
<gene>
    <name evidence="1" type="ORF">ACGFZB_06380</name>
</gene>
<sequence>MLRTYVHKQRIGPWGLVARVTLDVHSVDRPPSEARGIDGSCVWWLPPHGLSPAGERWMAFGLKLVAGQLESLSAGAGAVLVRVDDWDVPMLTDYQDEVAAAALIECLQRNYDIPGIDIGLSFDREAEPVRVHLERGAGRAGPGVTRAPCGSGRNGAIGRMVIDRPRLGCRHHLPT</sequence>
<name>A0ABW7B2X8_9ACTN</name>
<organism evidence="1 2">
    <name type="scientific">Streptomyces cinerochromogenes</name>
    <dbReference type="NCBI Taxonomy" id="66422"/>
    <lineage>
        <taxon>Bacteria</taxon>
        <taxon>Bacillati</taxon>
        <taxon>Actinomycetota</taxon>
        <taxon>Actinomycetes</taxon>
        <taxon>Kitasatosporales</taxon>
        <taxon>Streptomycetaceae</taxon>
        <taxon>Streptomyces</taxon>
    </lineage>
</organism>
<keyword evidence="2" id="KW-1185">Reference proteome</keyword>
<comment type="caution">
    <text evidence="1">The sequence shown here is derived from an EMBL/GenBank/DDBJ whole genome shotgun (WGS) entry which is preliminary data.</text>
</comment>
<dbReference type="Proteomes" id="UP001604267">
    <property type="component" value="Unassembled WGS sequence"/>
</dbReference>
<evidence type="ECO:0000313" key="2">
    <source>
        <dbReference type="Proteomes" id="UP001604267"/>
    </source>
</evidence>
<proteinExistence type="predicted"/>
<accession>A0ABW7B2X8</accession>
<dbReference type="EMBL" id="JBICYV010000003">
    <property type="protein sequence ID" value="MFG3010071.1"/>
    <property type="molecule type" value="Genomic_DNA"/>
</dbReference>
<evidence type="ECO:0000313" key="1">
    <source>
        <dbReference type="EMBL" id="MFG3010071.1"/>
    </source>
</evidence>